<evidence type="ECO:0000313" key="5">
    <source>
        <dbReference type="Proteomes" id="UP000244867"/>
    </source>
</evidence>
<dbReference type="Gene3D" id="3.20.20.30">
    <property type="entry name" value="Luciferase-like domain"/>
    <property type="match status" value="1"/>
</dbReference>
<dbReference type="PANTHER" id="PTHR43244:SF1">
    <property type="entry name" value="5,10-METHYLENETETRAHYDROMETHANOPTERIN REDUCTASE"/>
    <property type="match status" value="1"/>
</dbReference>
<evidence type="ECO:0000256" key="2">
    <source>
        <dbReference type="ARBA" id="ARBA00023277"/>
    </source>
</evidence>
<dbReference type="InterPro" id="IPR019945">
    <property type="entry name" value="F420_G6P_DH-rel"/>
</dbReference>
<dbReference type="Proteomes" id="UP000244867">
    <property type="component" value="Unassembled WGS sequence"/>
</dbReference>
<dbReference type="InterPro" id="IPR036661">
    <property type="entry name" value="Luciferase-like_sf"/>
</dbReference>
<protein>
    <submittedName>
        <fullName evidence="4">Glucose-6-phosphate dehydrogenase (Coenzyme-F420)</fullName>
    </submittedName>
</protein>
<dbReference type="NCBIfam" id="TIGR03554">
    <property type="entry name" value="F420_G6P_DH"/>
    <property type="match status" value="1"/>
</dbReference>
<dbReference type="EMBL" id="PYXZ01000002">
    <property type="protein sequence ID" value="PUA81513.1"/>
    <property type="molecule type" value="Genomic_DNA"/>
</dbReference>
<proteinExistence type="predicted"/>
<dbReference type="InterPro" id="IPR050564">
    <property type="entry name" value="F420-G6PD/mer"/>
</dbReference>
<keyword evidence="2" id="KW-0119">Carbohydrate metabolism</keyword>
<dbReference type="AlphaFoldDB" id="A0A2R7YYS5"/>
<dbReference type="CDD" id="cd01097">
    <property type="entry name" value="Tetrahydromethanopterin_reductase"/>
    <property type="match status" value="1"/>
</dbReference>
<keyword evidence="1" id="KW-0560">Oxidoreductase</keyword>
<gene>
    <name evidence="4" type="primary">fgd</name>
    <name evidence="4" type="ORF">C7S10_05375</name>
</gene>
<dbReference type="OrthoDB" id="180193at2"/>
<evidence type="ECO:0000259" key="3">
    <source>
        <dbReference type="Pfam" id="PF00296"/>
    </source>
</evidence>
<dbReference type="GO" id="GO:0016705">
    <property type="term" value="F:oxidoreductase activity, acting on paired donors, with incorporation or reduction of molecular oxygen"/>
    <property type="evidence" value="ECO:0007669"/>
    <property type="project" value="InterPro"/>
</dbReference>
<evidence type="ECO:0000256" key="1">
    <source>
        <dbReference type="ARBA" id="ARBA00023002"/>
    </source>
</evidence>
<accession>A0A2R7YYS5</accession>
<dbReference type="InterPro" id="IPR011251">
    <property type="entry name" value="Luciferase-like_dom"/>
</dbReference>
<keyword evidence="5" id="KW-1185">Reference proteome</keyword>
<dbReference type="SUPFAM" id="SSF51679">
    <property type="entry name" value="Bacterial luciferase-like"/>
    <property type="match status" value="1"/>
</dbReference>
<comment type="caution">
    <text evidence="4">The sequence shown here is derived from an EMBL/GenBank/DDBJ whole genome shotgun (WGS) entry which is preliminary data.</text>
</comment>
<feature type="domain" description="Luciferase-like" evidence="3">
    <location>
        <begin position="10"/>
        <end position="303"/>
    </location>
</feature>
<dbReference type="RefSeq" id="WP_108343405.1">
    <property type="nucleotide sequence ID" value="NZ_PYXZ01000002.1"/>
</dbReference>
<dbReference type="PANTHER" id="PTHR43244">
    <property type="match status" value="1"/>
</dbReference>
<dbReference type="InterPro" id="IPR019944">
    <property type="entry name" value="F420-dep_G6P_DH"/>
</dbReference>
<dbReference type="Pfam" id="PF00296">
    <property type="entry name" value="Bac_luciferase"/>
    <property type="match status" value="1"/>
</dbReference>
<evidence type="ECO:0000313" key="4">
    <source>
        <dbReference type="EMBL" id="PUA81513.1"/>
    </source>
</evidence>
<organism evidence="4 5">
    <name type="scientific">Nocardioides currus</name>
    <dbReference type="NCBI Taxonomy" id="2133958"/>
    <lineage>
        <taxon>Bacteria</taxon>
        <taxon>Bacillati</taxon>
        <taxon>Actinomycetota</taxon>
        <taxon>Actinomycetes</taxon>
        <taxon>Propionibacteriales</taxon>
        <taxon>Nocardioidaceae</taxon>
        <taxon>Nocardioides</taxon>
    </lineage>
</organism>
<sequence>MLQLGYKASSEQFAPVELADLAVLAEDSGFDSVFISDHLQPWRHDGGHAPAALPWLGNVAARTSRVTLGTSVLTPTFRYHPGVIAQAFATLGCLAPGRIILGVGSGESLNESPLGLEWPEGKERFARLKEALQVIRSLWEGERVTFDGDYYQLANATIYDLPDQPVPLYVAASGPSATRLAGRVGDGFICTSGKGRSLYEDTLLPALAEGAGKADKTLDDLDLMIEVKVSFDPDLERARDDTRFWGALALSGDEKTGVEDPIEMQRLADALPVERTASRFIVSSDAGEHVEKIWDYVEMGFRHLVFHAPGPDQARFMAAYEKDVLPRLRARASAEGISLPG</sequence>
<dbReference type="NCBIfam" id="TIGR03557">
    <property type="entry name" value="F420_G6P_family"/>
    <property type="match status" value="1"/>
</dbReference>
<name>A0A2R7YYS5_9ACTN</name>
<reference evidence="4 5" key="1">
    <citation type="submission" date="2018-03" db="EMBL/GenBank/DDBJ databases">
        <authorList>
            <person name="Keele B.F."/>
        </authorList>
    </citation>
    <scope>NUCLEOTIDE SEQUENCE [LARGE SCALE GENOMIC DNA]</scope>
    <source>
        <strain evidence="4 5">IB-3</strain>
    </source>
</reference>